<dbReference type="AlphaFoldDB" id="M6K215"/>
<dbReference type="EMBL" id="AHMZ02000140">
    <property type="protein sequence ID" value="EMN28156.1"/>
    <property type="molecule type" value="Genomic_DNA"/>
</dbReference>
<reference evidence="1 2" key="1">
    <citation type="submission" date="2013-01" db="EMBL/GenBank/DDBJ databases">
        <authorList>
            <person name="Harkins D.M."/>
            <person name="Durkin A.S."/>
            <person name="Brinkac L.M."/>
            <person name="Haft D.H."/>
            <person name="Selengut J.D."/>
            <person name="Sanka R."/>
            <person name="DePew J."/>
            <person name="Purushe J."/>
            <person name="Peacock S.J."/>
            <person name="Thaipadungpanit J."/>
            <person name="Wuthiekanun V.W."/>
            <person name="Day N.P."/>
            <person name="Vinetz J.M."/>
            <person name="Sutton G.G."/>
            <person name="Nierman W.C."/>
            <person name="Fouts D.E."/>
        </authorList>
    </citation>
    <scope>NUCLEOTIDE SEQUENCE [LARGE SCALE GENOMIC DNA]</scope>
    <source>
        <strain evidence="1 2">L0374</strain>
    </source>
</reference>
<protein>
    <submittedName>
        <fullName evidence="1">Uncharacterized protein</fullName>
    </submittedName>
</protein>
<name>M6K215_LEPIR</name>
<evidence type="ECO:0000313" key="1">
    <source>
        <dbReference type="EMBL" id="EMN28156.1"/>
    </source>
</evidence>
<proteinExistence type="predicted"/>
<sequence length="44" mass="5232">MAFESPDGMSSTESVGFYPRWEILLKVFLRELYYCPYLLSLFTM</sequence>
<dbReference type="Proteomes" id="UP000012137">
    <property type="component" value="Unassembled WGS sequence"/>
</dbReference>
<comment type="caution">
    <text evidence="1">The sequence shown here is derived from an EMBL/GenBank/DDBJ whole genome shotgun (WGS) entry which is preliminary data.</text>
</comment>
<gene>
    <name evidence="1" type="ORF">LEP1GSC083_5111</name>
</gene>
<organism evidence="1 2">
    <name type="scientific">Leptospira interrogans serovar Pyrogenes str. L0374</name>
    <dbReference type="NCBI Taxonomy" id="1049928"/>
    <lineage>
        <taxon>Bacteria</taxon>
        <taxon>Pseudomonadati</taxon>
        <taxon>Spirochaetota</taxon>
        <taxon>Spirochaetia</taxon>
        <taxon>Leptospirales</taxon>
        <taxon>Leptospiraceae</taxon>
        <taxon>Leptospira</taxon>
    </lineage>
</organism>
<accession>M6K215</accession>
<evidence type="ECO:0000313" key="2">
    <source>
        <dbReference type="Proteomes" id="UP000012137"/>
    </source>
</evidence>